<keyword evidence="1" id="KW-1133">Transmembrane helix</keyword>
<feature type="transmembrane region" description="Helical" evidence="1">
    <location>
        <begin position="84"/>
        <end position="103"/>
    </location>
</feature>
<evidence type="ECO:0000313" key="3">
    <source>
        <dbReference type="Proteomes" id="UP001174932"/>
    </source>
</evidence>
<proteinExistence type="predicted"/>
<dbReference type="Proteomes" id="UP001174932">
    <property type="component" value="Unassembled WGS sequence"/>
</dbReference>
<dbReference type="RefSeq" id="WP_304376152.1">
    <property type="nucleotide sequence ID" value="NZ_JAUOZU010000007.1"/>
</dbReference>
<evidence type="ECO:0000256" key="1">
    <source>
        <dbReference type="SAM" id="Phobius"/>
    </source>
</evidence>
<gene>
    <name evidence="2" type="ORF">Q4481_09670</name>
</gene>
<comment type="caution">
    <text evidence="2">The sequence shown here is derived from an EMBL/GenBank/DDBJ whole genome shotgun (WGS) entry which is preliminary data.</text>
</comment>
<evidence type="ECO:0008006" key="4">
    <source>
        <dbReference type="Google" id="ProtNLM"/>
    </source>
</evidence>
<protein>
    <recommendedName>
        <fullName evidence="4">MAPEG family protein</fullName>
    </recommendedName>
</protein>
<feature type="transmembrane region" description="Helical" evidence="1">
    <location>
        <begin position="12"/>
        <end position="31"/>
    </location>
</feature>
<keyword evidence="1" id="KW-0812">Transmembrane</keyword>
<reference evidence="2" key="1">
    <citation type="journal article" date="2015" name="Int. J. Syst. Evol. Microbiol.">
        <title>Rhizobium alvei sp. nov., isolated from a freshwater river.</title>
        <authorList>
            <person name="Sheu S.Y."/>
            <person name="Huang H.W."/>
            <person name="Young C.C."/>
            <person name="Chen W.M."/>
        </authorList>
    </citation>
    <scope>NUCLEOTIDE SEQUENCE</scope>
    <source>
        <strain evidence="2">TNR-22</strain>
    </source>
</reference>
<keyword evidence="3" id="KW-1185">Reference proteome</keyword>
<accession>A0ABT8YLX3</accession>
<keyword evidence="1" id="KW-0472">Membrane</keyword>
<name>A0ABT8YLX3_9HYPH</name>
<sequence>MDTIVTNLLSVWYYAIAGLFLLVIGAVAHVLRAVANPFPDRLSENDRVDMFVSSGYDYKDRLFGTEYDEAGFYRLDSLKNLRNSMMLTLAGGWLLMLITPGLSTQVAQAIDWLWVTVWDLFLYRIANLEWL</sequence>
<reference evidence="2" key="2">
    <citation type="submission" date="2023-07" db="EMBL/GenBank/DDBJ databases">
        <authorList>
            <person name="Shen H."/>
        </authorList>
    </citation>
    <scope>NUCLEOTIDE SEQUENCE</scope>
    <source>
        <strain evidence="2">TNR-22</strain>
    </source>
</reference>
<evidence type="ECO:0000313" key="2">
    <source>
        <dbReference type="EMBL" id="MDO6964225.1"/>
    </source>
</evidence>
<organism evidence="2 3">
    <name type="scientific">Rhizobium alvei</name>
    <dbReference type="NCBI Taxonomy" id="1132659"/>
    <lineage>
        <taxon>Bacteria</taxon>
        <taxon>Pseudomonadati</taxon>
        <taxon>Pseudomonadota</taxon>
        <taxon>Alphaproteobacteria</taxon>
        <taxon>Hyphomicrobiales</taxon>
        <taxon>Rhizobiaceae</taxon>
        <taxon>Rhizobium/Agrobacterium group</taxon>
        <taxon>Rhizobium</taxon>
    </lineage>
</organism>
<dbReference type="EMBL" id="JAUOZU010000007">
    <property type="protein sequence ID" value="MDO6964225.1"/>
    <property type="molecule type" value="Genomic_DNA"/>
</dbReference>